<dbReference type="PIRSF" id="PIRSF000310">
    <property type="entry name" value="NiFe_hyd_ssu"/>
    <property type="match status" value="1"/>
</dbReference>
<feature type="binding site" evidence="14">
    <location>
        <position position="237"/>
    </location>
    <ligand>
        <name>[4Fe-4S] cluster</name>
        <dbReference type="ChEBI" id="CHEBI:49883"/>
        <label>2</label>
    </ligand>
</feature>
<reference evidence="18" key="1">
    <citation type="submission" date="2009-09" db="EMBL/GenBank/DDBJ databases">
        <title>The complete chromosome of Desulfohalobium retbaense DSM 5692.</title>
        <authorList>
            <consortium name="US DOE Joint Genome Institute (JGI-PGF)"/>
            <person name="Lucas S."/>
            <person name="Copeland A."/>
            <person name="Lapidus A."/>
            <person name="Glavina del Rio T."/>
            <person name="Dalin E."/>
            <person name="Tice H."/>
            <person name="Bruce D."/>
            <person name="Goodwin L."/>
            <person name="Pitluck S."/>
            <person name="Kyrpides N."/>
            <person name="Mavromatis K."/>
            <person name="Ivanova N."/>
            <person name="Mikhailova N."/>
            <person name="Munk A.C."/>
            <person name="Brettin T."/>
            <person name="Detter J.C."/>
            <person name="Han C."/>
            <person name="Tapia R."/>
            <person name="Larimer F."/>
            <person name="Land M."/>
            <person name="Hauser L."/>
            <person name="Markowitz V."/>
            <person name="Cheng J.-F."/>
            <person name="Hugenholtz P."/>
            <person name="Woyke T."/>
            <person name="Wu D."/>
            <person name="Spring S."/>
            <person name="Klenk H.-P."/>
            <person name="Eisen J.A."/>
        </authorList>
    </citation>
    <scope>NUCLEOTIDE SEQUENCE [LARGE SCALE GENOMIC DNA]</scope>
    <source>
        <strain evidence="18">DSM 5692</strain>
    </source>
</reference>
<dbReference type="GO" id="GO:0008901">
    <property type="term" value="F:ferredoxin hydrogenase activity"/>
    <property type="evidence" value="ECO:0007669"/>
    <property type="project" value="InterPro"/>
</dbReference>
<dbReference type="AlphaFoldDB" id="C8WZU2"/>
<dbReference type="InterPro" id="IPR037024">
    <property type="entry name" value="NiFe_Hase_small_N_sf"/>
</dbReference>
<proteinExistence type="inferred from homology"/>
<dbReference type="GO" id="GO:0042597">
    <property type="term" value="C:periplasmic space"/>
    <property type="evidence" value="ECO:0007669"/>
    <property type="project" value="UniProtKB-SubCell"/>
</dbReference>
<dbReference type="InterPro" id="IPR037148">
    <property type="entry name" value="NiFe-Hase_small_C_sf"/>
</dbReference>
<name>C8WZU2_DESRD</name>
<comment type="cofactor">
    <cofactor evidence="1">
        <name>[3Fe-4S] cluster</name>
        <dbReference type="ChEBI" id="CHEBI:21137"/>
    </cofactor>
</comment>
<feature type="binding site" evidence="14">
    <location>
        <position position="271"/>
    </location>
    <ligand>
        <name>[4Fe-4S] cluster</name>
        <dbReference type="ChEBI" id="CHEBI:49883"/>
        <label>2</label>
    </ligand>
</feature>
<keyword evidence="11 14" id="KW-0408">Iron</keyword>
<evidence type="ECO:0000256" key="6">
    <source>
        <dbReference type="ARBA" id="ARBA00022485"/>
    </source>
</evidence>
<dbReference type="Gene3D" id="4.10.480.10">
    <property type="entry name" value="Cytochrome-c3 hydrogenase, C-terminal domain"/>
    <property type="match status" value="1"/>
</dbReference>
<dbReference type="RefSeq" id="WP_015750726.1">
    <property type="nucleotide sequence ID" value="NC_013223.1"/>
</dbReference>
<reference evidence="17 18" key="2">
    <citation type="journal article" date="2010" name="Stand. Genomic Sci.">
        <title>Complete genome sequence of Desulfohalobium retbaense type strain (HR(100)).</title>
        <authorList>
            <person name="Spring S."/>
            <person name="Nolan M."/>
            <person name="Lapidus A."/>
            <person name="Glavina Del Rio T."/>
            <person name="Copeland A."/>
            <person name="Tice H."/>
            <person name="Cheng J.F."/>
            <person name="Lucas S."/>
            <person name="Land M."/>
            <person name="Chen F."/>
            <person name="Bruce D."/>
            <person name="Goodwin L."/>
            <person name="Pitluck S."/>
            <person name="Ivanova N."/>
            <person name="Mavromatis K."/>
            <person name="Mikhailova N."/>
            <person name="Pati A."/>
            <person name="Chen A."/>
            <person name="Palaniappan K."/>
            <person name="Hauser L."/>
            <person name="Chang Y.J."/>
            <person name="Jeffries C.D."/>
            <person name="Munk C."/>
            <person name="Kiss H."/>
            <person name="Chain P."/>
            <person name="Han C."/>
            <person name="Brettin T."/>
            <person name="Detter J.C."/>
            <person name="Schuler E."/>
            <person name="Goker M."/>
            <person name="Rohde M."/>
            <person name="Bristow J."/>
            <person name="Eisen J.A."/>
            <person name="Markowitz V."/>
            <person name="Hugenholtz P."/>
            <person name="Kyrpides N.C."/>
            <person name="Klenk H.P."/>
        </authorList>
    </citation>
    <scope>NUCLEOTIDE SEQUENCE [LARGE SCALE GENOMIC DNA]</scope>
    <source>
        <strain evidence="17 18">DSM 5692</strain>
    </source>
</reference>
<dbReference type="NCBIfam" id="TIGR00391">
    <property type="entry name" value="hydA"/>
    <property type="match status" value="1"/>
</dbReference>
<dbReference type="EC" id="1.12.2.1" evidence="17"/>
<dbReference type="NCBIfam" id="TIGR01409">
    <property type="entry name" value="TAT_signal_seq"/>
    <property type="match status" value="1"/>
</dbReference>
<evidence type="ECO:0000256" key="8">
    <source>
        <dbReference type="ARBA" id="ARBA00022729"/>
    </source>
</evidence>
<comment type="subcellular location">
    <subcellularLocation>
        <location evidence="3">Periplasm</location>
    </subcellularLocation>
</comment>
<dbReference type="InterPro" id="IPR006137">
    <property type="entry name" value="NADH_UbQ_OxRdtase-like_20kDa"/>
</dbReference>
<evidence type="ECO:0000256" key="4">
    <source>
        <dbReference type="ARBA" id="ARBA00006605"/>
    </source>
</evidence>
<gene>
    <name evidence="17" type="primary">hydB</name>
    <name evidence="17" type="ordered locus">Dret_0265</name>
</gene>
<organism evidence="17 18">
    <name type="scientific">Desulfohalobium retbaense (strain ATCC 49708 / DSM 5692 / JCM 16813 / HR100)</name>
    <dbReference type="NCBI Taxonomy" id="485915"/>
    <lineage>
        <taxon>Bacteria</taxon>
        <taxon>Pseudomonadati</taxon>
        <taxon>Thermodesulfobacteriota</taxon>
        <taxon>Desulfovibrionia</taxon>
        <taxon>Desulfovibrionales</taxon>
        <taxon>Desulfohalobiaceae</taxon>
        <taxon>Desulfohalobium</taxon>
    </lineage>
</organism>
<keyword evidence="10 17" id="KW-0560">Oxidoreductase</keyword>
<keyword evidence="12 14" id="KW-0411">Iron-sulfur</keyword>
<comment type="similarity">
    <text evidence="4">Belongs to the [NiFe]/[NiFeSe] hydrogenase small subunit family.</text>
</comment>
<feature type="binding site" evidence="14">
    <location>
        <position position="67"/>
    </location>
    <ligand>
        <name>[4Fe-4S] cluster</name>
        <dbReference type="ChEBI" id="CHEBI:49883"/>
        <label>1</label>
    </ligand>
</feature>
<dbReference type="Proteomes" id="UP000001052">
    <property type="component" value="Chromosome"/>
</dbReference>
<dbReference type="EMBL" id="CP001734">
    <property type="protein sequence ID" value="ACV67567.1"/>
    <property type="molecule type" value="Genomic_DNA"/>
</dbReference>
<keyword evidence="13 14" id="KW-0003">3Fe-4S</keyword>
<keyword evidence="8" id="KW-0732">Signal</keyword>
<evidence type="ECO:0000313" key="17">
    <source>
        <dbReference type="EMBL" id="ACV67567.1"/>
    </source>
</evidence>
<dbReference type="OrthoDB" id="9766729at2"/>
<feature type="binding site" evidence="14">
    <location>
        <position position="265"/>
    </location>
    <ligand>
        <name>[4Fe-4S] cluster</name>
        <dbReference type="ChEBI" id="CHEBI:49883"/>
        <label>2</label>
    </ligand>
</feature>
<feature type="binding site" evidence="14">
    <location>
        <position position="301"/>
    </location>
    <ligand>
        <name>[3Fe-4S] cluster</name>
        <dbReference type="ChEBI" id="CHEBI:21137"/>
    </ligand>
</feature>
<feature type="domain" description="Cytochrome-c3 hydrogenase C-terminal" evidence="16">
    <location>
        <begin position="232"/>
        <end position="314"/>
    </location>
</feature>
<keyword evidence="18" id="KW-1185">Reference proteome</keyword>
<dbReference type="PROSITE" id="PS51318">
    <property type="entry name" value="TAT"/>
    <property type="match status" value="1"/>
</dbReference>
<evidence type="ECO:0000256" key="11">
    <source>
        <dbReference type="ARBA" id="ARBA00023004"/>
    </source>
</evidence>
<feature type="binding site" evidence="14">
    <location>
        <position position="70"/>
    </location>
    <ligand>
        <name>[4Fe-4S] cluster</name>
        <dbReference type="ChEBI" id="CHEBI:49883"/>
        <label>1</label>
    </ligand>
</feature>
<dbReference type="KEGG" id="drt:Dret_0265"/>
<accession>C8WZU2</accession>
<evidence type="ECO:0000256" key="14">
    <source>
        <dbReference type="PIRSR" id="PIRSR000310-1"/>
    </source>
</evidence>
<dbReference type="STRING" id="485915.Dret_0265"/>
<dbReference type="InterPro" id="IPR006311">
    <property type="entry name" value="TAT_signal"/>
</dbReference>
<dbReference type="PRINTS" id="PR00614">
    <property type="entry name" value="NIHGNASESMLL"/>
</dbReference>
<comment type="subunit">
    <text evidence="5">Heterodimer of a large and a small subunit.</text>
</comment>
<evidence type="ECO:0000256" key="3">
    <source>
        <dbReference type="ARBA" id="ARBA00004418"/>
    </source>
</evidence>
<dbReference type="SUPFAM" id="SSF56770">
    <property type="entry name" value="HydA/Nqo6-like"/>
    <property type="match status" value="1"/>
</dbReference>
<evidence type="ECO:0000256" key="1">
    <source>
        <dbReference type="ARBA" id="ARBA00001927"/>
    </source>
</evidence>
<dbReference type="GO" id="GO:0016020">
    <property type="term" value="C:membrane"/>
    <property type="evidence" value="ECO:0007669"/>
    <property type="project" value="TreeGrafter"/>
</dbReference>
<dbReference type="Pfam" id="PF01058">
    <property type="entry name" value="Oxidored_q6"/>
    <property type="match status" value="1"/>
</dbReference>
<evidence type="ECO:0000256" key="2">
    <source>
        <dbReference type="ARBA" id="ARBA00001966"/>
    </source>
</evidence>
<keyword evidence="6 14" id="KW-0004">4Fe-4S</keyword>
<dbReference type="PANTHER" id="PTHR30013">
    <property type="entry name" value="NIFE / NIFESE HYDROGENASE SMALL SUBUNIT FAMILY MEMBER"/>
    <property type="match status" value="1"/>
</dbReference>
<feature type="binding site" evidence="14">
    <location>
        <position position="240"/>
    </location>
    <ligand>
        <name>[4Fe-4S] cluster</name>
        <dbReference type="ChEBI" id="CHEBI:49883"/>
        <label>2</label>
    </ligand>
</feature>
<evidence type="ECO:0000313" key="18">
    <source>
        <dbReference type="Proteomes" id="UP000001052"/>
    </source>
</evidence>
<dbReference type="InterPro" id="IPR027394">
    <property type="entry name" value="Cytochrome-c3_hydrogenase_C"/>
</dbReference>
<dbReference type="HOGENOM" id="CLU_046107_0_0_7"/>
<evidence type="ECO:0000256" key="12">
    <source>
        <dbReference type="ARBA" id="ARBA00023014"/>
    </source>
</evidence>
<evidence type="ECO:0000256" key="10">
    <source>
        <dbReference type="ARBA" id="ARBA00023002"/>
    </source>
</evidence>
<feature type="binding site" evidence="14">
    <location>
        <position position="164"/>
    </location>
    <ligand>
        <name>[4Fe-4S] cluster</name>
        <dbReference type="ChEBI" id="CHEBI:49883"/>
        <label>1</label>
    </ligand>
</feature>
<feature type="binding site" evidence="14">
    <location>
        <position position="298"/>
    </location>
    <ligand>
        <name>[3Fe-4S] cluster</name>
        <dbReference type="ChEBI" id="CHEBI:21137"/>
    </ligand>
</feature>
<evidence type="ECO:0000256" key="5">
    <source>
        <dbReference type="ARBA" id="ARBA00011771"/>
    </source>
</evidence>
<evidence type="ECO:0000259" key="16">
    <source>
        <dbReference type="Pfam" id="PF14720"/>
    </source>
</evidence>
<dbReference type="GO" id="GO:0047806">
    <property type="term" value="F:cytochrome-c3 hydrogenase activity"/>
    <property type="evidence" value="ECO:0007669"/>
    <property type="project" value="UniProtKB-EC"/>
</dbReference>
<dbReference type="GO" id="GO:0044569">
    <property type="term" value="C:[Ni-Fe] hydrogenase complex"/>
    <property type="evidence" value="ECO:0007669"/>
    <property type="project" value="TreeGrafter"/>
</dbReference>
<evidence type="ECO:0000256" key="13">
    <source>
        <dbReference type="ARBA" id="ARBA00023291"/>
    </source>
</evidence>
<dbReference type="GO" id="GO:0009375">
    <property type="term" value="C:ferredoxin hydrogenase complex"/>
    <property type="evidence" value="ECO:0007669"/>
    <property type="project" value="InterPro"/>
</dbReference>
<sequence length="317" mass="34240">MKCFVGMGKDGVEERLAERGVSRRDFMKFCAGVAAFMGMEASMGPKIAQALTSKTRPSVVWLHNAECTGCSESVLRTVSPYIDELLLDTISLDYHETLMQASGEAAEEALHHAVKNPNGYICVIEGGIPTKDGGVYGKVAGRTMLDMSSDIAPKAKAVIAIGNCACFGGVQAAKPNPTEAKGVKAALGHLGVNPVNVSGCPPNPYNFVGTVVHYLTKGVPELDDNNRPMLFYGETVHDNCPRLGHFNMGEFAPSFDSEEAKKGWCLYELGCKGPYTFNNCPKVLFNQTNWPVDAGHPCIGCSEPGFWDGMSPFYEYF</sequence>
<dbReference type="GO" id="GO:0009055">
    <property type="term" value="F:electron transfer activity"/>
    <property type="evidence" value="ECO:0007669"/>
    <property type="project" value="TreeGrafter"/>
</dbReference>
<dbReference type="GO" id="GO:0009061">
    <property type="term" value="P:anaerobic respiration"/>
    <property type="evidence" value="ECO:0007669"/>
    <property type="project" value="TreeGrafter"/>
</dbReference>
<dbReference type="PANTHER" id="PTHR30013:SF7">
    <property type="entry name" value="HYDROGENASE-2 SMALL CHAIN"/>
    <property type="match status" value="1"/>
</dbReference>
<evidence type="ECO:0000256" key="9">
    <source>
        <dbReference type="ARBA" id="ARBA00022764"/>
    </source>
</evidence>
<dbReference type="eggNOG" id="COG1740">
    <property type="taxonomic scope" value="Bacteria"/>
</dbReference>
<evidence type="ECO:0000259" key="15">
    <source>
        <dbReference type="Pfam" id="PF01058"/>
    </source>
</evidence>
<keyword evidence="9" id="KW-0574">Periplasm</keyword>
<feature type="domain" description="NADH:ubiquinone oxidoreductase-like 20kDa subunit" evidence="15">
    <location>
        <begin position="67"/>
        <end position="213"/>
    </location>
</feature>
<evidence type="ECO:0000256" key="7">
    <source>
        <dbReference type="ARBA" id="ARBA00022723"/>
    </source>
</evidence>
<dbReference type="InterPro" id="IPR019546">
    <property type="entry name" value="TAT_signal_bac_arc"/>
</dbReference>
<dbReference type="Gene3D" id="3.40.50.700">
    <property type="entry name" value="NADH:ubiquinone oxidoreductase-like, 20kDa subunit"/>
    <property type="match status" value="1"/>
</dbReference>
<dbReference type="GO" id="GO:0051539">
    <property type="term" value="F:4 iron, 4 sulfur cluster binding"/>
    <property type="evidence" value="ECO:0007669"/>
    <property type="project" value="UniProtKB-KW"/>
</dbReference>
<feature type="binding site" evidence="14">
    <location>
        <position position="200"/>
    </location>
    <ligand>
        <name>[4Fe-4S] cluster</name>
        <dbReference type="ChEBI" id="CHEBI:49883"/>
        <label>1</label>
    </ligand>
</feature>
<keyword evidence="7 14" id="KW-0479">Metal-binding</keyword>
<feature type="binding site" evidence="14">
    <location>
        <position position="280"/>
    </location>
    <ligand>
        <name>[3Fe-4S] cluster</name>
        <dbReference type="ChEBI" id="CHEBI:21137"/>
    </ligand>
</feature>
<dbReference type="GO" id="GO:0051538">
    <property type="term" value="F:3 iron, 4 sulfur cluster binding"/>
    <property type="evidence" value="ECO:0007669"/>
    <property type="project" value="UniProtKB-KW"/>
</dbReference>
<dbReference type="InterPro" id="IPR001821">
    <property type="entry name" value="NiFe_hydrogenase_ssu"/>
</dbReference>
<comment type="cofactor">
    <cofactor evidence="2">
        <name>[4Fe-4S] cluster</name>
        <dbReference type="ChEBI" id="CHEBI:49883"/>
    </cofactor>
</comment>
<dbReference type="Pfam" id="PF14720">
    <property type="entry name" value="NiFe_hyd_SSU_C"/>
    <property type="match status" value="1"/>
</dbReference>
<protein>
    <submittedName>
        <fullName evidence="17">Periplasmic [NiFe] hydrogenase, small subunit</fullName>
        <ecNumber evidence="17">1.12.2.1</ecNumber>
    </submittedName>
</protein>
<dbReference type="GO" id="GO:0046872">
    <property type="term" value="F:metal ion binding"/>
    <property type="evidence" value="ECO:0007669"/>
    <property type="project" value="UniProtKB-KW"/>
</dbReference>